<evidence type="ECO:0000256" key="1">
    <source>
        <dbReference type="SAM" id="MobiDB-lite"/>
    </source>
</evidence>
<gene>
    <name evidence="2" type="ORF">ACA29_14905</name>
</gene>
<sequence>MQVQNEGQTAIFPQTNGTDTVKQGGTYSANVKEKLAGKEALIQLKGQEMKVQYEGKLPDSGNVRLQVTDLKTDPPTVKVLPDNPLATPQKASTLPEGTKQAIQILNQQQIPMTREMLQTIQKYMDKADGTVDQKLATIQQMANKNLDFTPSQLKAVHETLHGTKLGEVLNELMPKEMKGTAAATSGESRELSRLVDILKGLGKQVAPEKARLAQEIIRFLQTGGSESQALKMIEAEFAGELKANPDLAKMIANLRTVFPAAIISQTDGEQEILSISPQKSFIENALSQVKKQPQLEKLFATIQKGMDTLPIQQQQALDETLEKAEQLLANGKELAALSSPPSTC</sequence>
<dbReference type="AlphaFoldDB" id="A0A0Q9XT78"/>
<dbReference type="Proteomes" id="UP000053881">
    <property type="component" value="Unassembled WGS sequence"/>
</dbReference>
<protein>
    <submittedName>
        <fullName evidence="2">Uncharacterized protein</fullName>
    </submittedName>
</protein>
<evidence type="ECO:0000313" key="3">
    <source>
        <dbReference type="Proteomes" id="UP000053881"/>
    </source>
</evidence>
<organism evidence="2 3">
    <name type="scientific">Lederbergia galactosidilytica</name>
    <dbReference type="NCBI Taxonomy" id="217031"/>
    <lineage>
        <taxon>Bacteria</taxon>
        <taxon>Bacillati</taxon>
        <taxon>Bacillota</taxon>
        <taxon>Bacilli</taxon>
        <taxon>Bacillales</taxon>
        <taxon>Bacillaceae</taxon>
        <taxon>Lederbergia</taxon>
    </lineage>
</organism>
<evidence type="ECO:0000313" key="2">
    <source>
        <dbReference type="EMBL" id="KRG11708.1"/>
    </source>
</evidence>
<comment type="caution">
    <text evidence="2">The sequence shown here is derived from an EMBL/GenBank/DDBJ whole genome shotgun (WGS) entry which is preliminary data.</text>
</comment>
<dbReference type="PATRIC" id="fig|217031.4.peg.5039"/>
<dbReference type="EMBL" id="LGPB01000113">
    <property type="protein sequence ID" value="KRG11708.1"/>
    <property type="molecule type" value="Genomic_DNA"/>
</dbReference>
<accession>A0A0Q9XT78</accession>
<reference evidence="2 3" key="1">
    <citation type="submission" date="2015-06" db="EMBL/GenBank/DDBJ databases">
        <title>Genome sequencing project of Bacillus galactosidilyticus PL133.</title>
        <authorList>
            <person name="Gaiero J."/>
            <person name="Nicol R."/>
            <person name="Habash M."/>
        </authorList>
    </citation>
    <scope>NUCLEOTIDE SEQUENCE [LARGE SCALE GENOMIC DNA]</scope>
    <source>
        <strain evidence="2 3">PL133</strain>
    </source>
</reference>
<feature type="region of interest" description="Disordered" evidence="1">
    <location>
        <begin position="1"/>
        <end position="24"/>
    </location>
</feature>
<proteinExistence type="predicted"/>
<name>A0A0Q9XT78_9BACI</name>